<dbReference type="Pfam" id="PF02639">
    <property type="entry name" value="DUF188"/>
    <property type="match status" value="1"/>
</dbReference>
<name>A0A0W0VRQ8_9GAMM</name>
<dbReference type="Proteomes" id="UP000054869">
    <property type="component" value="Unassembled WGS sequence"/>
</dbReference>
<keyword evidence="2" id="KW-1185">Reference proteome</keyword>
<dbReference type="PATRIC" id="fig|45067.4.peg.1046"/>
<protein>
    <submittedName>
        <fullName evidence="1">Uncharacterized protein</fullName>
    </submittedName>
</protein>
<reference evidence="1 2" key="1">
    <citation type="submission" date="2015-11" db="EMBL/GenBank/DDBJ databases">
        <title>Genomic analysis of 38 Legionella species identifies large and diverse effector repertoires.</title>
        <authorList>
            <person name="Burstein D."/>
            <person name="Amaro F."/>
            <person name="Zusman T."/>
            <person name="Lifshitz Z."/>
            <person name="Cohen O."/>
            <person name="Gilbert J.A."/>
            <person name="Pupko T."/>
            <person name="Shuman H.A."/>
            <person name="Segal G."/>
        </authorList>
    </citation>
    <scope>NUCLEOTIDE SEQUENCE [LARGE SCALE GENOMIC DNA]</scope>
    <source>
        <strain evidence="1 2">ATCC 49751</strain>
    </source>
</reference>
<comment type="caution">
    <text evidence="1">The sequence shown here is derived from an EMBL/GenBank/DDBJ whole genome shotgun (WGS) entry which is preliminary data.</text>
</comment>
<accession>A0A0W0VRQ8</accession>
<dbReference type="AlphaFoldDB" id="A0A0W0VRQ8"/>
<proteinExistence type="predicted"/>
<dbReference type="EMBL" id="LNYI01000020">
    <property type="protein sequence ID" value="KTD22884.1"/>
    <property type="molecule type" value="Genomic_DNA"/>
</dbReference>
<gene>
    <name evidence="1" type="ORF">Llan_1001</name>
</gene>
<evidence type="ECO:0000313" key="1">
    <source>
        <dbReference type="EMBL" id="KTD22884.1"/>
    </source>
</evidence>
<organism evidence="1 2">
    <name type="scientific">Legionella lansingensis</name>
    <dbReference type="NCBI Taxonomy" id="45067"/>
    <lineage>
        <taxon>Bacteria</taxon>
        <taxon>Pseudomonadati</taxon>
        <taxon>Pseudomonadota</taxon>
        <taxon>Gammaproteobacteria</taxon>
        <taxon>Legionellales</taxon>
        <taxon>Legionellaceae</taxon>
        <taxon>Legionella</taxon>
    </lineage>
</organism>
<sequence length="53" mass="6153">MYSVQNVKRHLAIRNLNESLRSCDLLIGGTAKLAQKEIREFANNLDKFMSRKM</sequence>
<evidence type="ECO:0000313" key="2">
    <source>
        <dbReference type="Proteomes" id="UP000054869"/>
    </source>
</evidence>
<dbReference type="InterPro" id="IPR003791">
    <property type="entry name" value="UPF0178"/>
</dbReference>
<dbReference type="STRING" id="45067.Llan_1001"/>